<dbReference type="Proteomes" id="UP000175971">
    <property type="component" value="Unassembled WGS sequence"/>
</dbReference>
<dbReference type="AlphaFoldDB" id="A0A1E7LVF0"/>
<proteinExistence type="predicted"/>
<sequence length="219" mass="23554">MNPAHPLELTTAARAALTPFVVSPTAGTLCDLSRAVNQMTAYAEAGNSSGRDREIPGFWIEASQACDHAHEHIQNMNRTFATGATPTLLDVRTVKYSVLAATALFTEALRSDTPPPADAHDPHRTGPEHDLSVFSIARAAAHHLGDGWQAKPGLHNSRGHIQHFDGEHYLVTVGDVGDMDPELYVENNDTRNVLWNTDGLAPATLALLVANTIRDLAVA</sequence>
<dbReference type="OrthoDB" id="9944928at2"/>
<evidence type="ECO:0000313" key="2">
    <source>
        <dbReference type="Proteomes" id="UP000175971"/>
    </source>
</evidence>
<name>A0A1E7LVF0_9ACTN</name>
<dbReference type="RefSeq" id="WP_070201196.1">
    <property type="nucleotide sequence ID" value="NZ_LJGZ01000027.1"/>
</dbReference>
<evidence type="ECO:0000313" key="1">
    <source>
        <dbReference type="EMBL" id="OEV20219.1"/>
    </source>
</evidence>
<dbReference type="PATRIC" id="fig|518642.7.peg.5357"/>
<organism evidence="1 2">
    <name type="scientific">Streptomyces nanshensis</name>
    <dbReference type="NCBI Taxonomy" id="518642"/>
    <lineage>
        <taxon>Bacteria</taxon>
        <taxon>Bacillati</taxon>
        <taxon>Actinomycetota</taxon>
        <taxon>Actinomycetes</taxon>
        <taxon>Kitasatosporales</taxon>
        <taxon>Streptomycetaceae</taxon>
        <taxon>Streptomyces</taxon>
    </lineage>
</organism>
<comment type="caution">
    <text evidence="1">The sequence shown here is derived from an EMBL/GenBank/DDBJ whole genome shotgun (WGS) entry which is preliminary data.</text>
</comment>
<protein>
    <submittedName>
        <fullName evidence="1">Uncharacterized protein</fullName>
    </submittedName>
</protein>
<accession>A0A1E7LVF0</accession>
<gene>
    <name evidence="1" type="ORF">AN221_13540</name>
</gene>
<reference evidence="1 2" key="1">
    <citation type="journal article" date="2016" name="Front. Microbiol.">
        <title>Comparative Genomics Analysis of Streptomyces Species Reveals Their Adaptation to the Marine Environment and Their Diversity at the Genomic Level.</title>
        <authorList>
            <person name="Tian X."/>
            <person name="Zhang Z."/>
            <person name="Yang T."/>
            <person name="Chen M."/>
            <person name="Li J."/>
            <person name="Chen F."/>
            <person name="Yang J."/>
            <person name="Li W."/>
            <person name="Zhang B."/>
            <person name="Zhang Z."/>
            <person name="Wu J."/>
            <person name="Zhang C."/>
            <person name="Long L."/>
            <person name="Xiao J."/>
        </authorList>
    </citation>
    <scope>NUCLEOTIDE SEQUENCE [LARGE SCALE GENOMIC DNA]</scope>
    <source>
        <strain evidence="1 2">SCSIO M10372</strain>
    </source>
</reference>
<keyword evidence="2" id="KW-1185">Reference proteome</keyword>
<dbReference type="EMBL" id="LJGZ01000027">
    <property type="protein sequence ID" value="OEV20219.1"/>
    <property type="molecule type" value="Genomic_DNA"/>
</dbReference>